<evidence type="ECO:0000313" key="1">
    <source>
        <dbReference type="EMBL" id="CEK53208.1"/>
    </source>
</evidence>
<protein>
    <submittedName>
        <fullName evidence="1">Uncharacterized protein</fullName>
    </submittedName>
</protein>
<organism evidence="1">
    <name type="scientific">Arion vulgaris</name>
    <dbReference type="NCBI Taxonomy" id="1028688"/>
    <lineage>
        <taxon>Eukaryota</taxon>
        <taxon>Metazoa</taxon>
        <taxon>Spiralia</taxon>
        <taxon>Lophotrochozoa</taxon>
        <taxon>Mollusca</taxon>
        <taxon>Gastropoda</taxon>
        <taxon>Heterobranchia</taxon>
        <taxon>Euthyneura</taxon>
        <taxon>Panpulmonata</taxon>
        <taxon>Eupulmonata</taxon>
        <taxon>Stylommatophora</taxon>
        <taxon>Helicina</taxon>
        <taxon>Arionoidea</taxon>
        <taxon>Arionidae</taxon>
        <taxon>Arion</taxon>
    </lineage>
</organism>
<dbReference type="EMBL" id="HACG01006343">
    <property type="protein sequence ID" value="CEK53208.1"/>
    <property type="molecule type" value="Transcribed_RNA"/>
</dbReference>
<sequence>MFCLQTLQCLTSNVTVHNRISNIKIIDKIDKVFTIVEEYCTSRQSFTIAA</sequence>
<dbReference type="AlphaFoldDB" id="A0A0B6YAS7"/>
<name>A0A0B6YAS7_9EUPU</name>
<accession>A0A0B6YAS7</accession>
<proteinExistence type="predicted"/>
<gene>
    <name evidence="1" type="primary">ORF19433</name>
</gene>
<feature type="non-terminal residue" evidence="1">
    <location>
        <position position="50"/>
    </location>
</feature>
<reference evidence="1" key="1">
    <citation type="submission" date="2014-12" db="EMBL/GenBank/DDBJ databases">
        <title>Insight into the proteome of Arion vulgaris.</title>
        <authorList>
            <person name="Aradska J."/>
            <person name="Bulat T."/>
            <person name="Smidak R."/>
            <person name="Sarate P."/>
            <person name="Gangsoo J."/>
            <person name="Sialana F."/>
            <person name="Bilban M."/>
            <person name="Lubec G."/>
        </authorList>
    </citation>
    <scope>NUCLEOTIDE SEQUENCE</scope>
    <source>
        <tissue evidence="1">Skin</tissue>
    </source>
</reference>